<protein>
    <recommendedName>
        <fullName evidence="3">Transposon Ty3-I Gag-Pol polyprotein</fullName>
    </recommendedName>
</protein>
<name>A0A438JE52_VITVI</name>
<dbReference type="PANTHER" id="PTHR24559:SF457">
    <property type="entry name" value="RNA-DIRECTED DNA POLYMERASE HOMOLOG"/>
    <property type="match status" value="1"/>
</dbReference>
<gene>
    <name evidence="1" type="ORF">CK203_022530</name>
</gene>
<dbReference type="EMBL" id="QGNW01000046">
    <property type="protein sequence ID" value="RVX07214.1"/>
    <property type="molecule type" value="Genomic_DNA"/>
</dbReference>
<proteinExistence type="predicted"/>
<dbReference type="InterPro" id="IPR053134">
    <property type="entry name" value="RNA-dir_DNA_polymerase"/>
</dbReference>
<dbReference type="SUPFAM" id="SSF56672">
    <property type="entry name" value="DNA/RNA polymerases"/>
    <property type="match status" value="1"/>
</dbReference>
<comment type="caution">
    <text evidence="1">The sequence shown here is derived from an EMBL/GenBank/DDBJ whole genome shotgun (WGS) entry which is preliminary data.</text>
</comment>
<sequence>MVTAGRATCIVFFDDDLPPEGSDHTHPLYISIGYSGCRVSSVLLDNGLALNVCPMDTTIVLDYAPSDFGPSTQTVLRIPTSFNLLLGRPWIHRAGVIPFSLHQKVKFIHDGQVVTVQSMGDMFILAKVQTLKMEDFCRDLPSMLVPGMMRNMYYLPSMGLGRRQHEPSEFMAIPNHDVPFGVGFIPTMADYRYMAQLRKEKVKARLTHTLFDYFVCPYTMSLTDYFVSASESQMPSDGIIGGLSIVQEVELQRLVHQLQLSDGAPGTLTSALVVPSSLDHMSLMMLYFPNEIDEQGTFTEIRDLVDGVVPHDEYVDEMLAMSISQIEETVQSKLASPFDLFGVFVIKIVKEIQIAPTPEFIKDVTVVNDLFDGHVGPVEGAFDFVDPPLSFDVLSGFVSRSDNVHDSSFMDLSIFEYLSISCDITLFAPSSPTSQIFDIDDEITQHDSDDDSSFVSDLDLIDQRVSPTVGDAKIVDFGTTYQPRKLRIGSYLSTDEKDSLVQLLRLYLDVFAWSYKDMPGLDPSIVQHRFPFLPHARLVKQKLRRLHPRWSLQDGKVRVCVDFRDLNKANPKDDFSLSHIDMLVDSTAGHSMLSFMDRFFGYNQILMVSEDMEKTVDPHFSRAPPLDR</sequence>
<dbReference type="Gene3D" id="3.30.70.270">
    <property type="match status" value="1"/>
</dbReference>
<dbReference type="InterPro" id="IPR043128">
    <property type="entry name" value="Rev_trsase/Diguanyl_cyclase"/>
</dbReference>
<accession>A0A438JE52</accession>
<dbReference type="Proteomes" id="UP000288805">
    <property type="component" value="Unassembled WGS sequence"/>
</dbReference>
<organism evidence="1 2">
    <name type="scientific">Vitis vinifera</name>
    <name type="common">Grape</name>
    <dbReference type="NCBI Taxonomy" id="29760"/>
    <lineage>
        <taxon>Eukaryota</taxon>
        <taxon>Viridiplantae</taxon>
        <taxon>Streptophyta</taxon>
        <taxon>Embryophyta</taxon>
        <taxon>Tracheophyta</taxon>
        <taxon>Spermatophyta</taxon>
        <taxon>Magnoliopsida</taxon>
        <taxon>eudicotyledons</taxon>
        <taxon>Gunneridae</taxon>
        <taxon>Pentapetalae</taxon>
        <taxon>rosids</taxon>
        <taxon>Vitales</taxon>
        <taxon>Vitaceae</taxon>
        <taxon>Viteae</taxon>
        <taxon>Vitis</taxon>
    </lineage>
</organism>
<evidence type="ECO:0008006" key="3">
    <source>
        <dbReference type="Google" id="ProtNLM"/>
    </source>
</evidence>
<dbReference type="AlphaFoldDB" id="A0A438JE52"/>
<dbReference type="InterPro" id="IPR043502">
    <property type="entry name" value="DNA/RNA_pol_sf"/>
</dbReference>
<evidence type="ECO:0000313" key="1">
    <source>
        <dbReference type="EMBL" id="RVX07214.1"/>
    </source>
</evidence>
<dbReference type="PANTHER" id="PTHR24559">
    <property type="entry name" value="TRANSPOSON TY3-I GAG-POL POLYPROTEIN"/>
    <property type="match status" value="1"/>
</dbReference>
<reference evidence="1 2" key="1">
    <citation type="journal article" date="2018" name="PLoS Genet.">
        <title>Population sequencing reveals clonal diversity and ancestral inbreeding in the grapevine cultivar Chardonnay.</title>
        <authorList>
            <person name="Roach M.J."/>
            <person name="Johnson D.L."/>
            <person name="Bohlmann J."/>
            <person name="van Vuuren H.J."/>
            <person name="Jones S.J."/>
            <person name="Pretorius I.S."/>
            <person name="Schmidt S.A."/>
            <person name="Borneman A.R."/>
        </authorList>
    </citation>
    <scope>NUCLEOTIDE SEQUENCE [LARGE SCALE GENOMIC DNA]</scope>
    <source>
        <strain evidence="2">cv. Chardonnay</strain>
        <tissue evidence="1">Leaf</tissue>
    </source>
</reference>
<evidence type="ECO:0000313" key="2">
    <source>
        <dbReference type="Proteomes" id="UP000288805"/>
    </source>
</evidence>